<dbReference type="InterPro" id="IPR000477">
    <property type="entry name" value="RT_dom"/>
</dbReference>
<accession>A0AAD5NY08</accession>
<evidence type="ECO:0000259" key="7">
    <source>
        <dbReference type="PROSITE" id="PS50878"/>
    </source>
</evidence>
<dbReference type="Gene3D" id="3.10.10.10">
    <property type="entry name" value="HIV Type 1 Reverse Transcriptase, subunit A, domain 1"/>
    <property type="match status" value="1"/>
</dbReference>
<evidence type="ECO:0000256" key="6">
    <source>
        <dbReference type="ARBA" id="ARBA00022918"/>
    </source>
</evidence>
<dbReference type="EMBL" id="JAJSOW010000100">
    <property type="protein sequence ID" value="KAI9186107.1"/>
    <property type="molecule type" value="Genomic_DNA"/>
</dbReference>
<keyword evidence="6" id="KW-0695">RNA-directed DNA polymerase</keyword>
<evidence type="ECO:0000313" key="9">
    <source>
        <dbReference type="Proteomes" id="UP001064489"/>
    </source>
</evidence>
<dbReference type="GO" id="GO:0003964">
    <property type="term" value="F:RNA-directed DNA polymerase activity"/>
    <property type="evidence" value="ECO:0007669"/>
    <property type="project" value="UniProtKB-KW"/>
</dbReference>
<proteinExistence type="predicted"/>
<keyword evidence="3" id="KW-0540">Nuclease</keyword>
<feature type="domain" description="Reverse transcriptase" evidence="7">
    <location>
        <begin position="1"/>
        <end position="129"/>
    </location>
</feature>
<dbReference type="InterPro" id="IPR041373">
    <property type="entry name" value="RT_RNaseH"/>
</dbReference>
<dbReference type="Pfam" id="PF17917">
    <property type="entry name" value="RT_RNaseH"/>
    <property type="match status" value="1"/>
</dbReference>
<protein>
    <recommendedName>
        <fullName evidence="7">Reverse transcriptase domain-containing protein</fullName>
    </recommendedName>
</protein>
<evidence type="ECO:0000256" key="4">
    <source>
        <dbReference type="ARBA" id="ARBA00022759"/>
    </source>
</evidence>
<dbReference type="AlphaFoldDB" id="A0AAD5NY08"/>
<keyword evidence="5" id="KW-0378">Hydrolase</keyword>
<evidence type="ECO:0000256" key="5">
    <source>
        <dbReference type="ARBA" id="ARBA00022801"/>
    </source>
</evidence>
<dbReference type="PANTHER" id="PTHR24559">
    <property type="entry name" value="TRANSPOSON TY3-I GAG-POL POLYPROTEIN"/>
    <property type="match status" value="1"/>
</dbReference>
<dbReference type="SUPFAM" id="SSF56672">
    <property type="entry name" value="DNA/RNA polymerases"/>
    <property type="match status" value="1"/>
</dbReference>
<evidence type="ECO:0000256" key="2">
    <source>
        <dbReference type="ARBA" id="ARBA00022695"/>
    </source>
</evidence>
<organism evidence="8 9">
    <name type="scientific">Acer negundo</name>
    <name type="common">Box elder</name>
    <dbReference type="NCBI Taxonomy" id="4023"/>
    <lineage>
        <taxon>Eukaryota</taxon>
        <taxon>Viridiplantae</taxon>
        <taxon>Streptophyta</taxon>
        <taxon>Embryophyta</taxon>
        <taxon>Tracheophyta</taxon>
        <taxon>Spermatophyta</taxon>
        <taxon>Magnoliopsida</taxon>
        <taxon>eudicotyledons</taxon>
        <taxon>Gunneridae</taxon>
        <taxon>Pentapetalae</taxon>
        <taxon>rosids</taxon>
        <taxon>malvids</taxon>
        <taxon>Sapindales</taxon>
        <taxon>Sapindaceae</taxon>
        <taxon>Hippocastanoideae</taxon>
        <taxon>Acereae</taxon>
        <taxon>Acer</taxon>
    </lineage>
</organism>
<dbReference type="Gene3D" id="3.30.70.270">
    <property type="match status" value="1"/>
</dbReference>
<reference evidence="8" key="1">
    <citation type="journal article" date="2022" name="Plant J.">
        <title>Strategies of tolerance reflected in two North American maple genomes.</title>
        <authorList>
            <person name="McEvoy S.L."/>
            <person name="Sezen U.U."/>
            <person name="Trouern-Trend A."/>
            <person name="McMahon S.M."/>
            <person name="Schaberg P.G."/>
            <person name="Yang J."/>
            <person name="Wegrzyn J.L."/>
            <person name="Swenson N.G."/>
        </authorList>
    </citation>
    <scope>NUCLEOTIDE SEQUENCE</scope>
    <source>
        <strain evidence="8">91603</strain>
    </source>
</reference>
<dbReference type="CDD" id="cd01647">
    <property type="entry name" value="RT_LTR"/>
    <property type="match status" value="1"/>
</dbReference>
<dbReference type="PANTHER" id="PTHR24559:SF431">
    <property type="entry name" value="RNA-DIRECTED DNA POLYMERASE HOMOLOG"/>
    <property type="match status" value="1"/>
</dbReference>
<dbReference type="InterPro" id="IPR043502">
    <property type="entry name" value="DNA/RNA_pol_sf"/>
</dbReference>
<dbReference type="InterPro" id="IPR043128">
    <property type="entry name" value="Rev_trsase/Diguanyl_cyclase"/>
</dbReference>
<dbReference type="GO" id="GO:0004519">
    <property type="term" value="F:endonuclease activity"/>
    <property type="evidence" value="ECO:0007669"/>
    <property type="project" value="UniProtKB-KW"/>
</dbReference>
<comment type="caution">
    <text evidence="8">The sequence shown here is derived from an EMBL/GenBank/DDBJ whole genome shotgun (WGS) entry which is preliminary data.</text>
</comment>
<keyword evidence="1" id="KW-0808">Transferase</keyword>
<dbReference type="Pfam" id="PF00078">
    <property type="entry name" value="RVT_1"/>
    <property type="match status" value="1"/>
</dbReference>
<dbReference type="GO" id="GO:0016787">
    <property type="term" value="F:hydrolase activity"/>
    <property type="evidence" value="ECO:0007669"/>
    <property type="project" value="UniProtKB-KW"/>
</dbReference>
<reference evidence="8" key="2">
    <citation type="submission" date="2023-02" db="EMBL/GenBank/DDBJ databases">
        <authorList>
            <person name="Swenson N.G."/>
            <person name="Wegrzyn J.L."/>
            <person name="Mcevoy S.L."/>
        </authorList>
    </citation>
    <scope>NUCLEOTIDE SEQUENCE</scope>
    <source>
        <strain evidence="8">91603</strain>
        <tissue evidence="8">Leaf</tissue>
    </source>
</reference>
<sequence length="321" mass="36400">MLVDATPGHDLLSFMDAYSGYNQILMHPDDQEKTAFVTERGTFCYKVMPFGLKNAGASYQRLVNKMFTKMLGTTMEVYIDDMLVKSLVAQQHIDHLRQSFDVLNKYGMKLNPTKCSFGISSGKFLGYLVTHRGVEASPDQIRSIESIESPRCIKDALQDFKTYLKSPPLLSKPKDNETLFVYLAVSDTAISAVLVREEENNQHPVYYVSKTLLDAETRYIRLEKLTLALVVAARKLRPYFQCHSIKVLTTYPLKNILHKPELSGRLTKWAVELSEHDISFHPRSAMKSQVLADFIADFTPCENLKAEKELVSLTDDTTIGK</sequence>
<evidence type="ECO:0000256" key="1">
    <source>
        <dbReference type="ARBA" id="ARBA00022679"/>
    </source>
</evidence>
<dbReference type="Proteomes" id="UP001064489">
    <property type="component" value="Chromosome 3"/>
</dbReference>
<dbReference type="InterPro" id="IPR053134">
    <property type="entry name" value="RNA-dir_DNA_polymerase"/>
</dbReference>
<evidence type="ECO:0000256" key="3">
    <source>
        <dbReference type="ARBA" id="ARBA00022722"/>
    </source>
</evidence>
<gene>
    <name evidence="8" type="ORF">LWI28_013873</name>
</gene>
<keyword evidence="4" id="KW-0255">Endonuclease</keyword>
<keyword evidence="9" id="KW-1185">Reference proteome</keyword>
<dbReference type="PROSITE" id="PS50878">
    <property type="entry name" value="RT_POL"/>
    <property type="match status" value="1"/>
</dbReference>
<keyword evidence="2" id="KW-0548">Nucleotidyltransferase</keyword>
<evidence type="ECO:0000313" key="8">
    <source>
        <dbReference type="EMBL" id="KAI9186107.1"/>
    </source>
</evidence>
<name>A0AAD5NY08_ACENE</name>